<sequence length="70" mass="7990">MLTKRGNFESIVAFQQATAMANQHRLLPLYHRARHAEKEEGRWHGLEIGLRPLLDDGGMPRHSGNTDTVR</sequence>
<organism evidence="1 2">
    <name type="scientific">Candidatus Magasanikbacteria bacterium CG10_big_fil_rev_8_21_14_0_10_42_10</name>
    <dbReference type="NCBI Taxonomy" id="1974649"/>
    <lineage>
        <taxon>Bacteria</taxon>
        <taxon>Candidatus Magasanikiibacteriota</taxon>
    </lineage>
</organism>
<dbReference type="EMBL" id="PFBY01000040">
    <property type="protein sequence ID" value="PIR76123.1"/>
    <property type="molecule type" value="Genomic_DNA"/>
</dbReference>
<evidence type="ECO:0000313" key="1">
    <source>
        <dbReference type="EMBL" id="PIR76123.1"/>
    </source>
</evidence>
<reference evidence="2" key="1">
    <citation type="submission" date="2017-09" db="EMBL/GenBank/DDBJ databases">
        <title>Depth-based differentiation of microbial function through sediment-hosted aquifers and enrichment of novel symbionts in the deep terrestrial subsurface.</title>
        <authorList>
            <person name="Probst A.J."/>
            <person name="Ladd B."/>
            <person name="Jarett J.K."/>
            <person name="Geller-Mcgrath D.E."/>
            <person name="Sieber C.M.K."/>
            <person name="Emerson J.B."/>
            <person name="Anantharaman K."/>
            <person name="Thomas B.C."/>
            <person name="Malmstrom R."/>
            <person name="Stieglmeier M."/>
            <person name="Klingl A."/>
            <person name="Woyke T."/>
            <person name="Ryan C.M."/>
            <person name="Banfield J.F."/>
        </authorList>
    </citation>
    <scope>NUCLEOTIDE SEQUENCE [LARGE SCALE GENOMIC DNA]</scope>
</reference>
<dbReference type="AlphaFoldDB" id="A0A2H0TVD0"/>
<gene>
    <name evidence="1" type="ORF">COU32_03680</name>
</gene>
<comment type="caution">
    <text evidence="1">The sequence shown here is derived from an EMBL/GenBank/DDBJ whole genome shotgun (WGS) entry which is preliminary data.</text>
</comment>
<protein>
    <submittedName>
        <fullName evidence="1">Uncharacterized protein</fullName>
    </submittedName>
</protein>
<proteinExistence type="predicted"/>
<accession>A0A2H0TVD0</accession>
<name>A0A2H0TVD0_9BACT</name>
<evidence type="ECO:0000313" key="2">
    <source>
        <dbReference type="Proteomes" id="UP000231530"/>
    </source>
</evidence>
<dbReference type="Proteomes" id="UP000231530">
    <property type="component" value="Unassembled WGS sequence"/>
</dbReference>